<comment type="caution">
    <text evidence="2">The sequence shown here is derived from an EMBL/GenBank/DDBJ whole genome shotgun (WGS) entry which is preliminary data.</text>
</comment>
<evidence type="ECO:0000313" key="2">
    <source>
        <dbReference type="EMBL" id="OLZ62180.1"/>
    </source>
</evidence>
<organism evidence="2 3">
    <name type="scientific">Streptomyces amritsarensis</name>
    <dbReference type="NCBI Taxonomy" id="681158"/>
    <lineage>
        <taxon>Bacteria</taxon>
        <taxon>Bacillati</taxon>
        <taxon>Actinomycetota</taxon>
        <taxon>Actinomycetes</taxon>
        <taxon>Kitasatosporales</taxon>
        <taxon>Streptomycetaceae</taxon>
        <taxon>Streptomyces</taxon>
    </lineage>
</organism>
<feature type="region of interest" description="Disordered" evidence="1">
    <location>
        <begin position="1"/>
        <end position="95"/>
    </location>
</feature>
<protein>
    <recommendedName>
        <fullName evidence="4">Integral membrane protein</fullName>
    </recommendedName>
</protein>
<evidence type="ECO:0000256" key="1">
    <source>
        <dbReference type="SAM" id="MobiDB-lite"/>
    </source>
</evidence>
<dbReference type="Proteomes" id="UP000187151">
    <property type="component" value="Unassembled WGS sequence"/>
</dbReference>
<feature type="compositionally biased region" description="Low complexity" evidence="1">
    <location>
        <begin position="84"/>
        <end position="95"/>
    </location>
</feature>
<evidence type="ECO:0000313" key="3">
    <source>
        <dbReference type="Proteomes" id="UP000187151"/>
    </source>
</evidence>
<keyword evidence="3" id="KW-1185">Reference proteome</keyword>
<accession>A0ABX3FXN3</accession>
<dbReference type="RefSeq" id="WP_076045758.1">
    <property type="nucleotide sequence ID" value="NZ_MQUR01000061.1"/>
</dbReference>
<sequence>MAGAHRQGEQQPGAAEESGGEVPRIGAEQGYEERAEYGDPQGTRELVRGQYQSRSRPGASSADGGQDHPDQRRRDDPADEEHAAAVPGGEPAAGQ</sequence>
<proteinExistence type="predicted"/>
<dbReference type="EMBL" id="MQUR01000061">
    <property type="protein sequence ID" value="OLZ62180.1"/>
    <property type="molecule type" value="Genomic_DNA"/>
</dbReference>
<name>A0ABX3FXN3_9ACTN</name>
<gene>
    <name evidence="2" type="ORF">AVW11_23605</name>
</gene>
<evidence type="ECO:0008006" key="4">
    <source>
        <dbReference type="Google" id="ProtNLM"/>
    </source>
</evidence>
<reference evidence="2 3" key="1">
    <citation type="submission" date="2016-01" db="EMBL/GenBank/DDBJ databases">
        <title>Streptomyces amritsarensis strain MTCC 11845 genome sequencing and assembly.</title>
        <authorList>
            <person name="Sharma D."/>
            <person name="Nair G.R."/>
            <person name="Kaur G."/>
            <person name="Manhas R.K."/>
            <person name="Mayilraj S."/>
        </authorList>
    </citation>
    <scope>NUCLEOTIDE SEQUENCE [LARGE SCALE GENOMIC DNA]</scope>
    <source>
        <strain evidence="2 3">MTCC 11845</strain>
    </source>
</reference>
<feature type="compositionally biased region" description="Basic and acidic residues" evidence="1">
    <location>
        <begin position="65"/>
        <end position="83"/>
    </location>
</feature>